<evidence type="ECO:0000313" key="1">
    <source>
        <dbReference type="EMBL" id="KAH6942572.1"/>
    </source>
</evidence>
<dbReference type="EMBL" id="CM023490">
    <property type="protein sequence ID" value="KAH6942572.1"/>
    <property type="molecule type" value="Genomic_DNA"/>
</dbReference>
<accession>A0ACB7T540</accession>
<protein>
    <submittedName>
        <fullName evidence="1">Uncharacterized protein</fullName>
    </submittedName>
</protein>
<gene>
    <name evidence="1" type="ORF">HPB50_008064</name>
</gene>
<proteinExistence type="predicted"/>
<evidence type="ECO:0000313" key="2">
    <source>
        <dbReference type="Proteomes" id="UP000821845"/>
    </source>
</evidence>
<dbReference type="Proteomes" id="UP000821845">
    <property type="component" value="Chromosome 10"/>
</dbReference>
<organism evidence="1 2">
    <name type="scientific">Hyalomma asiaticum</name>
    <name type="common">Tick</name>
    <dbReference type="NCBI Taxonomy" id="266040"/>
    <lineage>
        <taxon>Eukaryota</taxon>
        <taxon>Metazoa</taxon>
        <taxon>Ecdysozoa</taxon>
        <taxon>Arthropoda</taxon>
        <taxon>Chelicerata</taxon>
        <taxon>Arachnida</taxon>
        <taxon>Acari</taxon>
        <taxon>Parasitiformes</taxon>
        <taxon>Ixodida</taxon>
        <taxon>Ixodoidea</taxon>
        <taxon>Ixodidae</taxon>
        <taxon>Hyalomminae</taxon>
        <taxon>Hyalomma</taxon>
    </lineage>
</organism>
<name>A0ACB7T540_HYAAI</name>
<keyword evidence="2" id="KW-1185">Reference proteome</keyword>
<comment type="caution">
    <text evidence="1">The sequence shown here is derived from an EMBL/GenBank/DDBJ whole genome shotgun (WGS) entry which is preliminary data.</text>
</comment>
<sequence length="648" mass="72532">MLIHVSFFFPNSSCKFVLDSSKSRSGIIYTPKQTLPDNTVCTYEFQGRSRFDRVWLYFTSYFVPDREPWSNIEKCDVSQLEVYDSPTYVTDYVSPPPLQKFFQNEVHSGGENATDNIAGLLGRFCEKSLPRICSHANDYIGLVPPRPCRVENESYLSSSPRMLLLHKIFSRGDLTSRTSSFVARYEFVDTSQNGTPVNDSHCGHVFRSKASSRGRVTSPKNTFLYGRGGRRDLTCTYRFQGTSSQRVRLLFDKVYFASENCSTVYDPTQLRYICKYRDRHFVNTSKPRAVRERHAELIITELWLAISITSGCICSNSSFLPAPFDVTSVGSELLLSFVVTGMTVHEDFTSFGFEANYEFVPTNVCGEDAGLLRGIAGEAELATTIVDEGHRSPASMGAYRSSVLKRCRWLLEASPGKFLYFSASGGRSEDCGDSRLLVHSGEGFAHTTTICGYSGNGDEGLQAMGMFSPAWFNDSILTASAAAAPERLLLETLCTGSSTPFRIRWMEITRRFFNSDNRKSSGNCLYECPELNACISAELWCDGEKHYRCSPGAPADQHSPVRNDARVYTSQPPAPPLCLTAPAPRCYWRIDIYSLSSSCTTFSALSFARGAGTLSPLRLRWPHQRLYKEATNAPGPLFEQRPWELDAF</sequence>
<reference evidence="1" key="1">
    <citation type="submission" date="2020-05" db="EMBL/GenBank/DDBJ databases">
        <title>Large-scale comparative analyses of tick genomes elucidate their genetic diversity and vector capacities.</title>
        <authorList>
            <person name="Jia N."/>
            <person name="Wang J."/>
            <person name="Shi W."/>
            <person name="Du L."/>
            <person name="Sun Y."/>
            <person name="Zhan W."/>
            <person name="Jiang J."/>
            <person name="Wang Q."/>
            <person name="Zhang B."/>
            <person name="Ji P."/>
            <person name="Sakyi L.B."/>
            <person name="Cui X."/>
            <person name="Yuan T."/>
            <person name="Jiang B."/>
            <person name="Yang W."/>
            <person name="Lam T.T.-Y."/>
            <person name="Chang Q."/>
            <person name="Ding S."/>
            <person name="Wang X."/>
            <person name="Zhu J."/>
            <person name="Ruan X."/>
            <person name="Zhao L."/>
            <person name="Wei J."/>
            <person name="Que T."/>
            <person name="Du C."/>
            <person name="Cheng J."/>
            <person name="Dai P."/>
            <person name="Han X."/>
            <person name="Huang E."/>
            <person name="Gao Y."/>
            <person name="Liu J."/>
            <person name="Shao H."/>
            <person name="Ye R."/>
            <person name="Li L."/>
            <person name="Wei W."/>
            <person name="Wang X."/>
            <person name="Wang C."/>
            <person name="Yang T."/>
            <person name="Huo Q."/>
            <person name="Li W."/>
            <person name="Guo W."/>
            <person name="Chen H."/>
            <person name="Zhou L."/>
            <person name="Ni X."/>
            <person name="Tian J."/>
            <person name="Zhou Y."/>
            <person name="Sheng Y."/>
            <person name="Liu T."/>
            <person name="Pan Y."/>
            <person name="Xia L."/>
            <person name="Li J."/>
            <person name="Zhao F."/>
            <person name="Cao W."/>
        </authorList>
    </citation>
    <scope>NUCLEOTIDE SEQUENCE</scope>
    <source>
        <strain evidence="1">Hyas-2018</strain>
    </source>
</reference>